<dbReference type="EnsemblMetazoa" id="GPPI018594-RA">
    <property type="protein sequence ID" value="GPPI018594-PA"/>
    <property type="gene ID" value="GPPI018594"/>
</dbReference>
<dbReference type="EMBL" id="JXJN01008336">
    <property type="status" value="NOT_ANNOTATED_CDS"/>
    <property type="molecule type" value="Genomic_DNA"/>
</dbReference>
<organism evidence="7 8">
    <name type="scientific">Glossina palpalis gambiensis</name>
    <dbReference type="NCBI Taxonomy" id="67801"/>
    <lineage>
        <taxon>Eukaryota</taxon>
        <taxon>Metazoa</taxon>
        <taxon>Ecdysozoa</taxon>
        <taxon>Arthropoda</taxon>
        <taxon>Hexapoda</taxon>
        <taxon>Insecta</taxon>
        <taxon>Pterygota</taxon>
        <taxon>Neoptera</taxon>
        <taxon>Endopterygota</taxon>
        <taxon>Diptera</taxon>
        <taxon>Brachycera</taxon>
        <taxon>Muscomorpha</taxon>
        <taxon>Hippoboscoidea</taxon>
        <taxon>Glossinidae</taxon>
        <taxon>Glossina</taxon>
    </lineage>
</organism>
<name>A0A1B0B4J9_9MUSC</name>
<reference evidence="8" key="1">
    <citation type="submission" date="2015-01" db="EMBL/GenBank/DDBJ databases">
        <authorList>
            <person name="Aksoy S."/>
            <person name="Warren W."/>
            <person name="Wilson R.K."/>
        </authorList>
    </citation>
    <scope>NUCLEOTIDE SEQUENCE [LARGE SCALE GENOMIC DNA]</scope>
    <source>
        <strain evidence="8">IAEA</strain>
    </source>
</reference>
<sequence length="227" mass="25981">MKEAVTFGLGQISQYQLATCRFSLAYSYLKTLGDNGDIMKTTSVNIKMLVALYPHLFIVNTPLLMISGSKQNFPTLSSLLRKFVFVYEKAVIHGFVMLSFSDIIHGKLFQDRRFLEIDYAQGRDVPPGYISKIAKTLEDWVHSCEAIYNCLDAQIQIANAEKSKRLEKKKDIEQKIINLKKAFKTSQISDNDDSMQIDARKTSATNPEVRKKTCRTIRPTDFFKFNK</sequence>
<dbReference type="PANTHER" id="PTHR15350">
    <property type="entry name" value="COP9 SIGNALOSOME COMPLEX SUBUNIT 7/DENDRITIC CELL PROTEIN GA17"/>
    <property type="match status" value="1"/>
</dbReference>
<dbReference type="GO" id="GO:0005737">
    <property type="term" value="C:cytoplasm"/>
    <property type="evidence" value="ECO:0007669"/>
    <property type="project" value="UniProtKB-SubCell"/>
</dbReference>
<keyword evidence="8" id="KW-1185">Reference proteome</keyword>
<reference evidence="7" key="2">
    <citation type="submission" date="2020-05" db="UniProtKB">
        <authorList>
            <consortium name="EnsemblMetazoa"/>
        </authorList>
    </citation>
    <scope>IDENTIFICATION</scope>
    <source>
        <strain evidence="7">IAEA</strain>
    </source>
</reference>
<dbReference type="Pfam" id="PF18392">
    <property type="entry name" value="CSN7a_helixI"/>
    <property type="match status" value="1"/>
</dbReference>
<dbReference type="VEuPathDB" id="VectorBase:GPPI018594"/>
<dbReference type="InterPro" id="IPR041481">
    <property type="entry name" value="CSN7_helixI"/>
</dbReference>
<evidence type="ECO:0000256" key="3">
    <source>
        <dbReference type="ARBA" id="ARBA00022490"/>
    </source>
</evidence>
<evidence type="ECO:0000256" key="2">
    <source>
        <dbReference type="ARBA" id="ARBA00004496"/>
    </source>
</evidence>
<dbReference type="Proteomes" id="UP000092460">
    <property type="component" value="Unassembled WGS sequence"/>
</dbReference>
<protein>
    <recommendedName>
        <fullName evidence="6">COP9 signalosome complex subunit 7 helix I domain-containing protein</fullName>
    </recommendedName>
</protein>
<evidence type="ECO:0000256" key="4">
    <source>
        <dbReference type="ARBA" id="ARBA00022790"/>
    </source>
</evidence>
<dbReference type="InterPro" id="IPR045237">
    <property type="entry name" value="COPS7/eIF3m"/>
</dbReference>
<keyword evidence="3" id="KW-0963">Cytoplasm</keyword>
<evidence type="ECO:0000256" key="1">
    <source>
        <dbReference type="ARBA" id="ARBA00004123"/>
    </source>
</evidence>
<dbReference type="PANTHER" id="PTHR15350:SF5">
    <property type="entry name" value="COP9 SIGNALOSOME COMPLEX SUBUNIT 7"/>
    <property type="match status" value="1"/>
</dbReference>
<comment type="subcellular location">
    <subcellularLocation>
        <location evidence="2">Cytoplasm</location>
    </subcellularLocation>
    <subcellularLocation>
        <location evidence="1">Nucleus</location>
    </subcellularLocation>
</comment>
<evidence type="ECO:0000313" key="7">
    <source>
        <dbReference type="EnsemblMetazoa" id="GPPI018594-PA"/>
    </source>
</evidence>
<proteinExistence type="predicted"/>
<dbReference type="GO" id="GO:0010387">
    <property type="term" value="P:COP9 signalosome assembly"/>
    <property type="evidence" value="ECO:0007669"/>
    <property type="project" value="InterPro"/>
</dbReference>
<accession>A0A1B0B4J9</accession>
<dbReference type="STRING" id="67801.A0A1B0B4J9"/>
<keyword evidence="5" id="KW-0539">Nucleus</keyword>
<dbReference type="EMBL" id="JXJN01008337">
    <property type="status" value="NOT_ANNOTATED_CDS"/>
    <property type="molecule type" value="Genomic_DNA"/>
</dbReference>
<dbReference type="EMBL" id="JXJN01008335">
    <property type="status" value="NOT_ANNOTATED_CDS"/>
    <property type="molecule type" value="Genomic_DNA"/>
</dbReference>
<evidence type="ECO:0000256" key="5">
    <source>
        <dbReference type="ARBA" id="ARBA00023242"/>
    </source>
</evidence>
<keyword evidence="4" id="KW-0736">Signalosome</keyword>
<dbReference type="GO" id="GO:0008180">
    <property type="term" value="C:COP9 signalosome"/>
    <property type="evidence" value="ECO:0007669"/>
    <property type="project" value="UniProtKB-KW"/>
</dbReference>
<dbReference type="AlphaFoldDB" id="A0A1B0B4J9"/>
<evidence type="ECO:0000313" key="8">
    <source>
        <dbReference type="Proteomes" id="UP000092460"/>
    </source>
</evidence>
<evidence type="ECO:0000259" key="6">
    <source>
        <dbReference type="Pfam" id="PF18392"/>
    </source>
</evidence>
<feature type="domain" description="COP9 signalosome complex subunit 7 helix I" evidence="6">
    <location>
        <begin position="130"/>
        <end position="178"/>
    </location>
</feature>